<accession>K0SGQ4</accession>
<feature type="region of interest" description="Disordered" evidence="1">
    <location>
        <begin position="106"/>
        <end position="138"/>
    </location>
</feature>
<evidence type="ECO:0000313" key="2">
    <source>
        <dbReference type="EMBL" id="EJK60156.1"/>
    </source>
</evidence>
<protein>
    <submittedName>
        <fullName evidence="2">Uncharacterized protein</fullName>
    </submittedName>
</protein>
<gene>
    <name evidence="2" type="ORF">THAOC_19542</name>
</gene>
<comment type="caution">
    <text evidence="2">The sequence shown here is derived from an EMBL/GenBank/DDBJ whole genome shotgun (WGS) entry which is preliminary data.</text>
</comment>
<reference evidence="2 3" key="1">
    <citation type="journal article" date="2012" name="Genome Biol.">
        <title>Genome and low-iron response of an oceanic diatom adapted to chronic iron limitation.</title>
        <authorList>
            <person name="Lommer M."/>
            <person name="Specht M."/>
            <person name="Roy A.S."/>
            <person name="Kraemer L."/>
            <person name="Andreson R."/>
            <person name="Gutowska M.A."/>
            <person name="Wolf J."/>
            <person name="Bergner S.V."/>
            <person name="Schilhabel M.B."/>
            <person name="Klostermeier U.C."/>
            <person name="Beiko R.G."/>
            <person name="Rosenstiel P."/>
            <person name="Hippler M."/>
            <person name="Laroche J."/>
        </authorList>
    </citation>
    <scope>NUCLEOTIDE SEQUENCE [LARGE SCALE GENOMIC DNA]</scope>
    <source>
        <strain evidence="2 3">CCMP1005</strain>
    </source>
</reference>
<feature type="non-terminal residue" evidence="2">
    <location>
        <position position="138"/>
    </location>
</feature>
<dbReference type="Proteomes" id="UP000266841">
    <property type="component" value="Unassembled WGS sequence"/>
</dbReference>
<keyword evidence="3" id="KW-1185">Reference proteome</keyword>
<feature type="compositionally biased region" description="Polar residues" evidence="1">
    <location>
        <begin position="118"/>
        <end position="127"/>
    </location>
</feature>
<name>K0SGQ4_THAOC</name>
<evidence type="ECO:0000313" key="3">
    <source>
        <dbReference type="Proteomes" id="UP000266841"/>
    </source>
</evidence>
<sequence length="138" mass="14186">MQKLCSRSRSGRSRQATGAEVEAAQFLPCGAVASPSPGGQAVLWGLGGDRGPGRASESIRAAEPMMTWTPTKAFKGSARHKIWGGAEVEAASAVETKRSPQIFALRGSPSAAGGLQDRNANATTSSTGGEGRCDGRLQ</sequence>
<proteinExistence type="predicted"/>
<organism evidence="2 3">
    <name type="scientific">Thalassiosira oceanica</name>
    <name type="common">Marine diatom</name>
    <dbReference type="NCBI Taxonomy" id="159749"/>
    <lineage>
        <taxon>Eukaryota</taxon>
        <taxon>Sar</taxon>
        <taxon>Stramenopiles</taxon>
        <taxon>Ochrophyta</taxon>
        <taxon>Bacillariophyta</taxon>
        <taxon>Coscinodiscophyceae</taxon>
        <taxon>Thalassiosirophycidae</taxon>
        <taxon>Thalassiosirales</taxon>
        <taxon>Thalassiosiraceae</taxon>
        <taxon>Thalassiosira</taxon>
    </lineage>
</organism>
<evidence type="ECO:0000256" key="1">
    <source>
        <dbReference type="SAM" id="MobiDB-lite"/>
    </source>
</evidence>
<dbReference type="AlphaFoldDB" id="K0SGQ4"/>
<dbReference type="EMBL" id="AGNL01021446">
    <property type="protein sequence ID" value="EJK60156.1"/>
    <property type="molecule type" value="Genomic_DNA"/>
</dbReference>